<dbReference type="RefSeq" id="WP_103434247.1">
    <property type="nucleotide sequence ID" value="NZ_CAUOSB010000001.1"/>
</dbReference>
<evidence type="ECO:0000313" key="4">
    <source>
        <dbReference type="Proteomes" id="UP000313312"/>
    </source>
</evidence>
<dbReference type="AlphaFoldDB" id="A0A5C4THX2"/>
<feature type="domain" description="Glycosyltransferase subfamily 4-like N-terminal" evidence="2">
    <location>
        <begin position="43"/>
        <end position="139"/>
    </location>
</feature>
<evidence type="ECO:0000259" key="2">
    <source>
        <dbReference type="Pfam" id="PF13439"/>
    </source>
</evidence>
<dbReference type="InterPro" id="IPR001296">
    <property type="entry name" value="Glyco_trans_1"/>
</dbReference>
<dbReference type="GO" id="GO:0016757">
    <property type="term" value="F:glycosyltransferase activity"/>
    <property type="evidence" value="ECO:0007669"/>
    <property type="project" value="InterPro"/>
</dbReference>
<protein>
    <submittedName>
        <fullName evidence="3">Glycosyltransferase</fullName>
    </submittedName>
</protein>
<dbReference type="Pfam" id="PF13439">
    <property type="entry name" value="Glyco_transf_4"/>
    <property type="match status" value="1"/>
</dbReference>
<dbReference type="InterPro" id="IPR050194">
    <property type="entry name" value="Glycosyltransferase_grp1"/>
</dbReference>
<evidence type="ECO:0000259" key="1">
    <source>
        <dbReference type="Pfam" id="PF00534"/>
    </source>
</evidence>
<keyword evidence="3" id="KW-0808">Transferase</keyword>
<comment type="caution">
    <text evidence="3">The sequence shown here is derived from an EMBL/GenBank/DDBJ whole genome shotgun (WGS) entry which is preliminary data.</text>
</comment>
<dbReference type="PANTHER" id="PTHR45947">
    <property type="entry name" value="SULFOQUINOVOSYL TRANSFERASE SQD2"/>
    <property type="match status" value="1"/>
</dbReference>
<sequence>MLKIDMFSTATKIKGQGVGSAYTELVRMLTEKFPQQFEIEINKYNRTDLSHYHTIDPMFYLSTFSKKRGRKIGYVHFLPETLDESLTIPGPFRKLFYKYVIAFYKRMDEIVVVNPTFIPKLENYGIKRDKITYIPNFVSKNEFHSVNNVEKKNLRKQYHFDEQKFTVICTGQVQTRKGVLDFAKLARQNPDFQFIWVGGFSFGAMTAGYEELKQLVNHPPVNLVFPGIVDRNKLVDYYDMADVFLLPSFNELFPMSVLEAFSCGLPVVLRNLDLYKKIIGGYYISADDETQMNSDLKKLASSPDLIQKFVKKSQEASTYYSENHLAEIWYKFYTEQAEIGRVKGQINVKKK</sequence>
<dbReference type="Pfam" id="PF00534">
    <property type="entry name" value="Glycos_transf_1"/>
    <property type="match status" value="1"/>
</dbReference>
<accession>A0A5C4THX2</accession>
<proteinExistence type="predicted"/>
<reference evidence="3 4" key="1">
    <citation type="submission" date="2018-05" db="EMBL/GenBank/DDBJ databases">
        <title>Lactobacillus sanfranciscensis Ah4 draft denome sequence.</title>
        <authorList>
            <person name="Zhang G."/>
        </authorList>
    </citation>
    <scope>NUCLEOTIDE SEQUENCE [LARGE SCALE GENOMIC DNA]</scope>
    <source>
        <strain evidence="3 4">Ah4</strain>
    </source>
</reference>
<evidence type="ECO:0000313" key="3">
    <source>
        <dbReference type="EMBL" id="TNK90060.1"/>
    </source>
</evidence>
<dbReference type="InterPro" id="IPR028098">
    <property type="entry name" value="Glyco_trans_4-like_N"/>
</dbReference>
<dbReference type="Proteomes" id="UP000313312">
    <property type="component" value="Unassembled WGS sequence"/>
</dbReference>
<gene>
    <name evidence="3" type="ORF">DID87_05535</name>
</gene>
<organism evidence="3 4">
    <name type="scientific">Fructilactobacillus sanfranciscensis</name>
    <name type="common">Lactobacillus sanfranciscensis</name>
    <dbReference type="NCBI Taxonomy" id="1625"/>
    <lineage>
        <taxon>Bacteria</taxon>
        <taxon>Bacillati</taxon>
        <taxon>Bacillota</taxon>
        <taxon>Bacilli</taxon>
        <taxon>Lactobacillales</taxon>
        <taxon>Lactobacillaceae</taxon>
        <taxon>Fructilactobacillus</taxon>
    </lineage>
</organism>
<dbReference type="CDD" id="cd03801">
    <property type="entry name" value="GT4_PimA-like"/>
    <property type="match status" value="1"/>
</dbReference>
<dbReference type="PANTHER" id="PTHR45947:SF3">
    <property type="entry name" value="SULFOQUINOVOSYL TRANSFERASE SQD2"/>
    <property type="match status" value="1"/>
</dbReference>
<dbReference type="EMBL" id="QFCR01000019">
    <property type="protein sequence ID" value="TNK90060.1"/>
    <property type="molecule type" value="Genomic_DNA"/>
</dbReference>
<name>A0A5C4THX2_FRUSA</name>
<feature type="domain" description="Glycosyl transferase family 1" evidence="1">
    <location>
        <begin position="151"/>
        <end position="314"/>
    </location>
</feature>
<dbReference type="Gene3D" id="3.40.50.2000">
    <property type="entry name" value="Glycogen Phosphorylase B"/>
    <property type="match status" value="2"/>
</dbReference>
<dbReference type="SUPFAM" id="SSF53756">
    <property type="entry name" value="UDP-Glycosyltransferase/glycogen phosphorylase"/>
    <property type="match status" value="1"/>
</dbReference>